<feature type="compositionally biased region" description="Low complexity" evidence="5">
    <location>
        <begin position="138"/>
        <end position="154"/>
    </location>
</feature>
<protein>
    <recommendedName>
        <fullName evidence="6">C2H2-type domain-containing protein</fullName>
    </recommendedName>
</protein>
<comment type="caution">
    <text evidence="7">The sequence shown here is derived from an EMBL/GenBank/DDBJ whole genome shotgun (WGS) entry which is preliminary data.</text>
</comment>
<feature type="compositionally biased region" description="Basic and acidic residues" evidence="5">
    <location>
        <begin position="25"/>
        <end position="60"/>
    </location>
</feature>
<evidence type="ECO:0000313" key="7">
    <source>
        <dbReference type="EMBL" id="KAI9278683.1"/>
    </source>
</evidence>
<organism evidence="7 8">
    <name type="scientific">Phascolomyces articulosus</name>
    <dbReference type="NCBI Taxonomy" id="60185"/>
    <lineage>
        <taxon>Eukaryota</taxon>
        <taxon>Fungi</taxon>
        <taxon>Fungi incertae sedis</taxon>
        <taxon>Mucoromycota</taxon>
        <taxon>Mucoromycotina</taxon>
        <taxon>Mucoromycetes</taxon>
        <taxon>Mucorales</taxon>
        <taxon>Lichtheimiaceae</taxon>
        <taxon>Phascolomyces</taxon>
    </lineage>
</organism>
<reference evidence="7" key="1">
    <citation type="journal article" date="2022" name="IScience">
        <title>Evolution of zygomycete secretomes and the origins of terrestrial fungal ecologies.</title>
        <authorList>
            <person name="Chang Y."/>
            <person name="Wang Y."/>
            <person name="Mondo S."/>
            <person name="Ahrendt S."/>
            <person name="Andreopoulos W."/>
            <person name="Barry K."/>
            <person name="Beard J."/>
            <person name="Benny G.L."/>
            <person name="Blankenship S."/>
            <person name="Bonito G."/>
            <person name="Cuomo C."/>
            <person name="Desiro A."/>
            <person name="Gervers K.A."/>
            <person name="Hundley H."/>
            <person name="Kuo A."/>
            <person name="LaButti K."/>
            <person name="Lang B.F."/>
            <person name="Lipzen A."/>
            <person name="O'Donnell K."/>
            <person name="Pangilinan J."/>
            <person name="Reynolds N."/>
            <person name="Sandor L."/>
            <person name="Smith M.E."/>
            <person name="Tsang A."/>
            <person name="Grigoriev I.V."/>
            <person name="Stajich J.E."/>
            <person name="Spatafora J.W."/>
        </authorList>
    </citation>
    <scope>NUCLEOTIDE SEQUENCE</scope>
    <source>
        <strain evidence="7">RSA 2281</strain>
    </source>
</reference>
<dbReference type="PANTHER" id="PTHR13165:SF0">
    <property type="entry name" value="SERRATE RNA EFFECTOR MOLECULE HOMOLOG"/>
    <property type="match status" value="1"/>
</dbReference>
<gene>
    <name evidence="7" type="ORF">BDA99DRAFT_13548</name>
</gene>
<feature type="region of interest" description="Disordered" evidence="5">
    <location>
        <begin position="1"/>
        <end position="188"/>
    </location>
</feature>
<feature type="compositionally biased region" description="Basic and acidic residues" evidence="5">
    <location>
        <begin position="103"/>
        <end position="127"/>
    </location>
</feature>
<dbReference type="InterPro" id="IPR035979">
    <property type="entry name" value="RBD_domain_sf"/>
</dbReference>
<feature type="compositionally biased region" description="Polar residues" evidence="5">
    <location>
        <begin position="321"/>
        <end position="340"/>
    </location>
</feature>
<keyword evidence="8" id="KW-1185">Reference proteome</keyword>
<keyword evidence="4" id="KW-0863">Zinc-finger</keyword>
<dbReference type="Pfam" id="PF13821">
    <property type="entry name" value="DUF4187"/>
    <property type="match status" value="1"/>
</dbReference>
<feature type="region of interest" description="Disordered" evidence="5">
    <location>
        <begin position="316"/>
        <end position="367"/>
    </location>
</feature>
<feature type="compositionally biased region" description="Gly residues" evidence="5">
    <location>
        <begin position="785"/>
        <end position="799"/>
    </location>
</feature>
<dbReference type="Pfam" id="PF12066">
    <property type="entry name" value="SERRATE_Ars2_N"/>
    <property type="match status" value="1"/>
</dbReference>
<dbReference type="Gene3D" id="3.30.70.330">
    <property type="match status" value="1"/>
</dbReference>
<dbReference type="InterPro" id="IPR021933">
    <property type="entry name" value="SERRATE/Ars2_N"/>
</dbReference>
<evidence type="ECO:0000256" key="3">
    <source>
        <dbReference type="ARBA" id="ARBA00023242"/>
    </source>
</evidence>
<evidence type="ECO:0000256" key="5">
    <source>
        <dbReference type="SAM" id="MobiDB-lite"/>
    </source>
</evidence>
<dbReference type="PROSITE" id="PS50157">
    <property type="entry name" value="ZINC_FINGER_C2H2_2"/>
    <property type="match status" value="1"/>
</dbReference>
<evidence type="ECO:0000256" key="4">
    <source>
        <dbReference type="PROSITE-ProRule" id="PRU00042"/>
    </source>
</evidence>
<dbReference type="GO" id="GO:0008270">
    <property type="term" value="F:zinc ion binding"/>
    <property type="evidence" value="ECO:0007669"/>
    <property type="project" value="UniProtKB-KW"/>
</dbReference>
<feature type="domain" description="C2H2-type" evidence="6">
    <location>
        <begin position="659"/>
        <end position="689"/>
    </location>
</feature>
<dbReference type="PANTHER" id="PTHR13165">
    <property type="entry name" value="ARSENITE-RESISTANCE PROTEIN 2"/>
    <property type="match status" value="1"/>
</dbReference>
<dbReference type="EMBL" id="JAIXMP010000001">
    <property type="protein sequence ID" value="KAI9278683.1"/>
    <property type="molecule type" value="Genomic_DNA"/>
</dbReference>
<dbReference type="AlphaFoldDB" id="A0AAD5PL06"/>
<dbReference type="SUPFAM" id="SSF54928">
    <property type="entry name" value="RNA-binding domain, RBD"/>
    <property type="match status" value="1"/>
</dbReference>
<dbReference type="SMART" id="SM01173">
    <property type="entry name" value="DUF4187"/>
    <property type="match status" value="1"/>
</dbReference>
<evidence type="ECO:0000313" key="8">
    <source>
        <dbReference type="Proteomes" id="UP001209540"/>
    </source>
</evidence>
<accession>A0AAD5PL06</accession>
<dbReference type="GO" id="GO:0016604">
    <property type="term" value="C:nuclear body"/>
    <property type="evidence" value="ECO:0007669"/>
    <property type="project" value="TreeGrafter"/>
</dbReference>
<reference evidence="7" key="2">
    <citation type="submission" date="2023-02" db="EMBL/GenBank/DDBJ databases">
        <authorList>
            <consortium name="DOE Joint Genome Institute"/>
            <person name="Mondo S.J."/>
            <person name="Chang Y."/>
            <person name="Wang Y."/>
            <person name="Ahrendt S."/>
            <person name="Andreopoulos W."/>
            <person name="Barry K."/>
            <person name="Beard J."/>
            <person name="Benny G.L."/>
            <person name="Blankenship S."/>
            <person name="Bonito G."/>
            <person name="Cuomo C."/>
            <person name="Desiro A."/>
            <person name="Gervers K.A."/>
            <person name="Hundley H."/>
            <person name="Kuo A."/>
            <person name="LaButti K."/>
            <person name="Lang B.F."/>
            <person name="Lipzen A."/>
            <person name="O'Donnell K."/>
            <person name="Pangilinan J."/>
            <person name="Reynolds N."/>
            <person name="Sandor L."/>
            <person name="Smith M.W."/>
            <person name="Tsang A."/>
            <person name="Grigoriev I.V."/>
            <person name="Stajich J.E."/>
            <person name="Spatafora J.W."/>
        </authorList>
    </citation>
    <scope>NUCLEOTIDE SEQUENCE</scope>
    <source>
        <strain evidence="7">RSA 2281</strain>
    </source>
</reference>
<feature type="compositionally biased region" description="Acidic residues" evidence="5">
    <location>
        <begin position="840"/>
        <end position="851"/>
    </location>
</feature>
<evidence type="ECO:0000256" key="2">
    <source>
        <dbReference type="ARBA" id="ARBA00005407"/>
    </source>
</evidence>
<keyword evidence="3" id="KW-0539">Nucleus</keyword>
<sequence length="851" mass="96625">MSDRRNYSPVGRGGGMGYDWSDDEYSPRTHGREKFRRERSLERDHAMYSRPPPDDYDRYDRKKRHRRSITPPEERRHSKRRASFSKMGSPSHGDYGVMPRGGGQREPDYHHHQPDGDHYIPNYERDGYAPGPRYSSLQQQQHQQQQQPQQQESQNSPAFGGRDSGGGDRGNNSNNNNSGANTGGNGGNNPGYSMMGDVVNMPMMGGGWPAMGRMPAPDLDQLDYVVNFKQFCDHLRSVHSRSQFDEDELKKRYQQYKEKVIARQLSTFFNNNKDKQWFQEKYHPKIAKDRIDDMKRRRMEYLEEFKKNLENGKYDDVNYDAKSSTEQGSGNNNNEDTSAAVTAATDEKEKEDDNPEENTTTGEDTDMSAKEYADHLIIKTVPPTIARQKIIEMCSDVEGFEYVVLSEPSPNKKFHRIGWIHFKQGTDMQKAFDELDSQKIDDFVFHLAMNYKNRYQSRTSKITYEIASVNKRLEKDIDQAKQLAKRLESELGENVNVLQDVLKRAKEVIAKHDESTATAVTEENNDKSSTDMETDAQSNEQNWKLKKELDMILAYLRHVHMYCYYCALECDSTEEMNRRCVDPHVRKVATSPTEEIDPKQQSKNEKFGIQWAKNIDQKIAMKINVPDDHELERMGAKILKKETDAYVKEHVLKEHEAKYKCRVGECAKAFKGFEYVEKHIFSKHPEEIDAIKEDVDFYNNYVCDPNHLIQANNPNSNSGNMPMGAMGNGMPLSMPFMMTAGMNGGMRPPPGMGHIPGPGFGAPWDQIPRIGFGDPGWAMAAAAAAGGGPGGGRRGGPGGRKNINERLGNKPGASASNYDLDDSNLPKDPRQVKSYVDLDAPAEGDADISFY</sequence>
<dbReference type="Pfam" id="PF00076">
    <property type="entry name" value="RRM_1"/>
    <property type="match status" value="1"/>
</dbReference>
<name>A0AAD5PL06_9FUNG</name>
<dbReference type="Pfam" id="PF04959">
    <property type="entry name" value="ARS2"/>
    <property type="match status" value="1"/>
</dbReference>
<dbReference type="InterPro" id="IPR013087">
    <property type="entry name" value="Znf_C2H2_type"/>
</dbReference>
<dbReference type="InterPro" id="IPR007042">
    <property type="entry name" value="SERRATE/Ars2_C"/>
</dbReference>
<dbReference type="GO" id="GO:0016070">
    <property type="term" value="P:RNA metabolic process"/>
    <property type="evidence" value="ECO:0007669"/>
    <property type="project" value="UniProtKB-ARBA"/>
</dbReference>
<keyword evidence="4" id="KW-0862">Zinc</keyword>
<evidence type="ECO:0000256" key="1">
    <source>
        <dbReference type="ARBA" id="ARBA00004123"/>
    </source>
</evidence>
<feature type="region of interest" description="Disordered" evidence="5">
    <location>
        <begin position="513"/>
        <end position="539"/>
    </location>
</feature>
<dbReference type="InterPro" id="IPR012677">
    <property type="entry name" value="Nucleotide-bd_a/b_plait_sf"/>
</dbReference>
<dbReference type="Proteomes" id="UP001209540">
    <property type="component" value="Unassembled WGS sequence"/>
</dbReference>
<dbReference type="PROSITE" id="PS00028">
    <property type="entry name" value="ZINC_FINGER_C2H2_1"/>
    <property type="match status" value="1"/>
</dbReference>
<keyword evidence="4" id="KW-0479">Metal-binding</keyword>
<feature type="region of interest" description="Disordered" evidence="5">
    <location>
        <begin position="783"/>
        <end position="851"/>
    </location>
</feature>
<evidence type="ECO:0000259" key="6">
    <source>
        <dbReference type="PROSITE" id="PS50157"/>
    </source>
</evidence>
<dbReference type="InterPro" id="IPR000504">
    <property type="entry name" value="RRM_dom"/>
</dbReference>
<comment type="similarity">
    <text evidence="2">Belongs to the ARS2 family.</text>
</comment>
<dbReference type="GO" id="GO:0031047">
    <property type="term" value="P:regulatory ncRNA-mediated gene silencing"/>
    <property type="evidence" value="ECO:0007669"/>
    <property type="project" value="UniProtKB-ARBA"/>
</dbReference>
<dbReference type="InterPro" id="IPR025239">
    <property type="entry name" value="DUF4187"/>
</dbReference>
<dbReference type="InterPro" id="IPR039727">
    <property type="entry name" value="SE/Ars2"/>
</dbReference>
<feature type="compositionally biased region" description="Low complexity" evidence="5">
    <location>
        <begin position="170"/>
        <end position="180"/>
    </location>
</feature>
<comment type="subcellular location">
    <subcellularLocation>
        <location evidence="1">Nucleus</location>
    </subcellularLocation>
</comment>
<proteinExistence type="inferred from homology"/>
<dbReference type="GO" id="GO:0003723">
    <property type="term" value="F:RNA binding"/>
    <property type="evidence" value="ECO:0007669"/>
    <property type="project" value="InterPro"/>
</dbReference>